<dbReference type="AlphaFoldDB" id="A0A8H3GSS4"/>
<name>A0A8H3GSS4_9AGAM</name>
<proteinExistence type="predicted"/>
<comment type="caution">
    <text evidence="1">The sequence shown here is derived from an EMBL/GenBank/DDBJ whole genome shotgun (WGS) entry which is preliminary data.</text>
</comment>
<accession>A0A8H3GSS4</accession>
<gene>
    <name evidence="1" type="ORF">RDB_LOCUS167593</name>
</gene>
<evidence type="ECO:0000313" key="1">
    <source>
        <dbReference type="EMBL" id="CAE6466232.1"/>
    </source>
</evidence>
<evidence type="ECO:0000313" key="2">
    <source>
        <dbReference type="Proteomes" id="UP000663846"/>
    </source>
</evidence>
<dbReference type="Proteomes" id="UP000663846">
    <property type="component" value="Unassembled WGS sequence"/>
</dbReference>
<sequence>MQNLRSVLKLVQYPKAYRHLARSSAIRGCIKLMSEIKLNGKHSPFSYEYGYLCFRVVTIVLGICILHRSDRLDASIGVMEEDVPMNPQHDIIQHMGHHVSSGIFVELRDKRQGCLDSIFGWARGQSPLVVASDIELLSTMLWDDRKVFFRALRSTYHPGISSVVFVLWQINLREQNAIKSKFHSTVLSEISFRYNLIATSDQLHAVTYMNIDLLSQKYLSAWQANTEQVDLEDCGEVIFAYIDRFKSPHPVLHAPILVLHGPIFLRSLAQFVTLGTADLLPAVLEVTVQRIWEEIKDPSEQYKPDVFVDSIRDTFVNYTMILQNRVFRIMDHDLFQGLIDVVIEYDLIDLAARAILMLELPSEPPTHKLGVSQSITRRTG</sequence>
<organism evidence="1 2">
    <name type="scientific">Rhizoctonia solani</name>
    <dbReference type="NCBI Taxonomy" id="456999"/>
    <lineage>
        <taxon>Eukaryota</taxon>
        <taxon>Fungi</taxon>
        <taxon>Dikarya</taxon>
        <taxon>Basidiomycota</taxon>
        <taxon>Agaricomycotina</taxon>
        <taxon>Agaricomycetes</taxon>
        <taxon>Cantharellales</taxon>
        <taxon>Ceratobasidiaceae</taxon>
        <taxon>Rhizoctonia</taxon>
    </lineage>
</organism>
<reference evidence="1" key="1">
    <citation type="submission" date="2021-01" db="EMBL/GenBank/DDBJ databases">
        <authorList>
            <person name="Kaushik A."/>
        </authorList>
    </citation>
    <scope>NUCLEOTIDE SEQUENCE</scope>
    <source>
        <strain evidence="1">AG1-1C</strain>
    </source>
</reference>
<dbReference type="EMBL" id="CAJMWS010000853">
    <property type="protein sequence ID" value="CAE6466232.1"/>
    <property type="molecule type" value="Genomic_DNA"/>
</dbReference>
<protein>
    <submittedName>
        <fullName evidence="1">Uncharacterized protein</fullName>
    </submittedName>
</protein>